<dbReference type="PIRSF" id="PIRSF001235">
    <property type="entry name" value="Amidase_carbamoylase"/>
    <property type="match status" value="1"/>
</dbReference>
<dbReference type="EMBL" id="JBHUDE010000028">
    <property type="protein sequence ID" value="MFD1607229.1"/>
    <property type="molecule type" value="Genomic_DNA"/>
</dbReference>
<dbReference type="CDD" id="cd03884">
    <property type="entry name" value="M20_bAS"/>
    <property type="match status" value="1"/>
</dbReference>
<feature type="domain" description="Peptidase M20 dimerisation" evidence="3">
    <location>
        <begin position="212"/>
        <end position="312"/>
    </location>
</feature>
<keyword evidence="5" id="KW-1185">Reference proteome</keyword>
<dbReference type="PANTHER" id="PTHR32494:SF5">
    <property type="entry name" value="ALLANTOATE AMIDOHYDROLASE"/>
    <property type="match status" value="1"/>
</dbReference>
<evidence type="ECO:0000256" key="2">
    <source>
        <dbReference type="ARBA" id="ARBA00022801"/>
    </source>
</evidence>
<accession>A0ABW4HNP5</accession>
<dbReference type="SUPFAM" id="SSF55031">
    <property type="entry name" value="Bacterial exopeptidase dimerisation domain"/>
    <property type="match status" value="1"/>
</dbReference>
<protein>
    <submittedName>
        <fullName evidence="4">Allantoate deiminase</fullName>
        <ecNumber evidence="4">3.5.3.9</ecNumber>
    </submittedName>
</protein>
<name>A0ABW4HNP5_9BACI</name>
<organism evidence="4 5">
    <name type="scientific">Oceanobacillus luteolus</name>
    <dbReference type="NCBI Taxonomy" id="1274358"/>
    <lineage>
        <taxon>Bacteria</taxon>
        <taxon>Bacillati</taxon>
        <taxon>Bacillota</taxon>
        <taxon>Bacilli</taxon>
        <taxon>Bacillales</taxon>
        <taxon>Bacillaceae</taxon>
        <taxon>Oceanobacillus</taxon>
    </lineage>
</organism>
<dbReference type="Pfam" id="PF01546">
    <property type="entry name" value="Peptidase_M20"/>
    <property type="match status" value="1"/>
</dbReference>
<evidence type="ECO:0000259" key="3">
    <source>
        <dbReference type="Pfam" id="PF07687"/>
    </source>
</evidence>
<dbReference type="InterPro" id="IPR010158">
    <property type="entry name" value="Amidase_Cbmase"/>
</dbReference>
<sequence length="411" mass="45356">MELTEKVIVDMLYKLGSYGGDPQDGITRFLYSEAWVDAQQYLKEEMESAGFIAEFDEIGNLFGRVEGSKYPDETILSGSHVDTVANAGHYDGQLGIVTAFLAIKYLKEKYGQPLRNLEVVSMAEEEGSRFPYAFWGSKNIVGTAKKEEVLGIKAFDDGVAFEEAMRGAGFDFRDESKGPRKDIKAFVEMHNEQGNVLEQEKKSVGVVHSIVGQRRFTIELTGQANHAGTTPMGLRKDAVFTASKIIAEVIAESKRIGDPLVCTFGKIEVTPNVVNVVPGKVLLTLDTRHTDKAALVSFTEYVEKTMNRIAEEDGIGISIDMWMDEDPVPMDENIVALIEKSCKEHGLNYKMMHSGAGHDSQVLAPYYPTAMLFVPSIDGISHNPKEYTEPADLLEGAKALAAALYELAYKE</sequence>
<dbReference type="Gene3D" id="3.40.630.10">
    <property type="entry name" value="Zn peptidases"/>
    <property type="match status" value="1"/>
</dbReference>
<dbReference type="InterPro" id="IPR017591">
    <property type="entry name" value="Allantoate_amidohydrolase"/>
</dbReference>
<evidence type="ECO:0000313" key="4">
    <source>
        <dbReference type="EMBL" id="MFD1607229.1"/>
    </source>
</evidence>
<gene>
    <name evidence="4" type="primary">allC</name>
    <name evidence="4" type="ORF">ACFSBH_06145</name>
</gene>
<proteinExistence type="inferred from homology"/>
<dbReference type="Gene3D" id="3.30.70.360">
    <property type="match status" value="1"/>
</dbReference>
<keyword evidence="2 4" id="KW-0378">Hydrolase</keyword>
<dbReference type="RefSeq" id="WP_251513588.1">
    <property type="nucleotide sequence ID" value="NZ_JAMBON010000011.1"/>
</dbReference>
<dbReference type="NCBIfam" id="NF006771">
    <property type="entry name" value="PRK09290.1-5"/>
    <property type="match status" value="1"/>
</dbReference>
<dbReference type="EC" id="3.5.3.9" evidence="4"/>
<evidence type="ECO:0000313" key="5">
    <source>
        <dbReference type="Proteomes" id="UP001597221"/>
    </source>
</evidence>
<dbReference type="InterPro" id="IPR002933">
    <property type="entry name" value="Peptidase_M20"/>
</dbReference>
<dbReference type="NCBIfam" id="NF006768">
    <property type="entry name" value="PRK09290.1-1"/>
    <property type="match status" value="1"/>
</dbReference>
<dbReference type="NCBIfam" id="TIGR01879">
    <property type="entry name" value="hydantase"/>
    <property type="match status" value="1"/>
</dbReference>
<dbReference type="SUPFAM" id="SSF53187">
    <property type="entry name" value="Zn-dependent exopeptidases"/>
    <property type="match status" value="1"/>
</dbReference>
<dbReference type="InterPro" id="IPR011650">
    <property type="entry name" value="Peptidase_M20_dimer"/>
</dbReference>
<comment type="caution">
    <text evidence="4">The sequence shown here is derived from an EMBL/GenBank/DDBJ whole genome shotgun (WGS) entry which is preliminary data.</text>
</comment>
<dbReference type="InterPro" id="IPR036264">
    <property type="entry name" value="Bact_exopeptidase_dim_dom"/>
</dbReference>
<dbReference type="GO" id="GO:0047652">
    <property type="term" value="F:allantoate deiminase activity"/>
    <property type="evidence" value="ECO:0007669"/>
    <property type="project" value="UniProtKB-EC"/>
</dbReference>
<dbReference type="NCBIfam" id="TIGR03176">
    <property type="entry name" value="AllC"/>
    <property type="match status" value="1"/>
</dbReference>
<comment type="similarity">
    <text evidence="1">Belongs to the peptidase M20 family.</text>
</comment>
<reference evidence="5" key="1">
    <citation type="journal article" date="2019" name="Int. J. Syst. Evol. Microbiol.">
        <title>The Global Catalogue of Microorganisms (GCM) 10K type strain sequencing project: providing services to taxonomists for standard genome sequencing and annotation.</title>
        <authorList>
            <consortium name="The Broad Institute Genomics Platform"/>
            <consortium name="The Broad Institute Genome Sequencing Center for Infectious Disease"/>
            <person name="Wu L."/>
            <person name="Ma J."/>
        </authorList>
    </citation>
    <scope>NUCLEOTIDE SEQUENCE [LARGE SCALE GENOMIC DNA]</scope>
    <source>
        <strain evidence="5">CGMCC 1.12376</strain>
    </source>
</reference>
<dbReference type="Pfam" id="PF07687">
    <property type="entry name" value="M20_dimer"/>
    <property type="match status" value="1"/>
</dbReference>
<dbReference type="PANTHER" id="PTHR32494">
    <property type="entry name" value="ALLANTOATE DEIMINASE-RELATED"/>
    <property type="match status" value="1"/>
</dbReference>
<evidence type="ECO:0000256" key="1">
    <source>
        <dbReference type="ARBA" id="ARBA00006153"/>
    </source>
</evidence>
<dbReference type="Proteomes" id="UP001597221">
    <property type="component" value="Unassembled WGS sequence"/>
</dbReference>